<protein>
    <submittedName>
        <fullName evidence="1">Uncharacterized protein</fullName>
    </submittedName>
</protein>
<evidence type="ECO:0000313" key="2">
    <source>
        <dbReference type="EMBL" id="GFS95310.1"/>
    </source>
</evidence>
<name>A0A8X6N130_NEPPI</name>
<organism evidence="1 3">
    <name type="scientific">Nephila pilipes</name>
    <name type="common">Giant wood spider</name>
    <name type="synonym">Nephila maculata</name>
    <dbReference type="NCBI Taxonomy" id="299642"/>
    <lineage>
        <taxon>Eukaryota</taxon>
        <taxon>Metazoa</taxon>
        <taxon>Ecdysozoa</taxon>
        <taxon>Arthropoda</taxon>
        <taxon>Chelicerata</taxon>
        <taxon>Arachnida</taxon>
        <taxon>Araneae</taxon>
        <taxon>Araneomorphae</taxon>
        <taxon>Entelegynae</taxon>
        <taxon>Araneoidea</taxon>
        <taxon>Nephilidae</taxon>
        <taxon>Nephila</taxon>
    </lineage>
</organism>
<dbReference type="AlphaFoldDB" id="A0A8X6N130"/>
<comment type="caution">
    <text evidence="1">The sequence shown here is derived from an EMBL/GenBank/DDBJ whole genome shotgun (WGS) entry which is preliminary data.</text>
</comment>
<keyword evidence="3" id="KW-1185">Reference proteome</keyword>
<dbReference type="Proteomes" id="UP000887013">
    <property type="component" value="Unassembled WGS sequence"/>
</dbReference>
<evidence type="ECO:0000313" key="3">
    <source>
        <dbReference type="Proteomes" id="UP000887013"/>
    </source>
</evidence>
<sequence length="100" mass="11479">MSHNLISQAFFCKSMDVKSVQGFPFSTRSKEFSKTGSQSTNRVVMYAIYRAEHLEPLSSLSADSLLLPQRYFVSRRRPRIINYDSGIHFKGSDNDILKLE</sequence>
<accession>A0A8X6N130</accession>
<dbReference type="EMBL" id="BMAW01004342">
    <property type="protein sequence ID" value="GFS88218.1"/>
    <property type="molecule type" value="Genomic_DNA"/>
</dbReference>
<reference evidence="1" key="1">
    <citation type="submission" date="2020-08" db="EMBL/GenBank/DDBJ databases">
        <title>Multicomponent nature underlies the extraordinary mechanical properties of spider dragline silk.</title>
        <authorList>
            <person name="Kono N."/>
            <person name="Nakamura H."/>
            <person name="Mori M."/>
            <person name="Yoshida Y."/>
            <person name="Ohtoshi R."/>
            <person name="Malay A.D."/>
            <person name="Moran D.A.P."/>
            <person name="Tomita M."/>
            <person name="Numata K."/>
            <person name="Arakawa K."/>
        </authorList>
    </citation>
    <scope>NUCLEOTIDE SEQUENCE</scope>
</reference>
<evidence type="ECO:0000313" key="1">
    <source>
        <dbReference type="EMBL" id="GFS88218.1"/>
    </source>
</evidence>
<gene>
    <name evidence="2" type="ORF">NPIL_234551</name>
    <name evidence="1" type="ORF">NPIL_684211</name>
</gene>
<proteinExistence type="predicted"/>
<dbReference type="EMBL" id="BMAW01054229">
    <property type="protein sequence ID" value="GFS95310.1"/>
    <property type="molecule type" value="Genomic_DNA"/>
</dbReference>